<reference evidence="2 3" key="1">
    <citation type="submission" date="2016-10" db="EMBL/GenBank/DDBJ databases">
        <authorList>
            <person name="de Groot N.N."/>
        </authorList>
    </citation>
    <scope>NUCLEOTIDE SEQUENCE [LARGE SCALE GENOMIC DNA]</scope>
    <source>
        <strain evidence="2 3">DSM 23031</strain>
    </source>
</reference>
<evidence type="ECO:0000256" key="1">
    <source>
        <dbReference type="SAM" id="SignalP"/>
    </source>
</evidence>
<organism evidence="2 3">
    <name type="scientific">Chryseobacterium culicis</name>
    <dbReference type="NCBI Taxonomy" id="680127"/>
    <lineage>
        <taxon>Bacteria</taxon>
        <taxon>Pseudomonadati</taxon>
        <taxon>Bacteroidota</taxon>
        <taxon>Flavobacteriia</taxon>
        <taxon>Flavobacteriales</taxon>
        <taxon>Weeksellaceae</taxon>
        <taxon>Chryseobacterium group</taxon>
        <taxon>Chryseobacterium</taxon>
    </lineage>
</organism>
<dbReference type="AlphaFoldDB" id="A0A1H6HIF8"/>
<dbReference type="STRING" id="680127.SAMN05421593_2799"/>
<sequence length="603" mass="62792">MMETKFTMSSMKVLVIAMLFIFGKSYSQANNGAVGINTTTPNSNSVLDVVSGNNNKGILIPRLTEAQRNAMTIDPSKDDGLTVYNTTEDCFNYWSLADNEWKSVCGQMGKAVFTVDCSASKAVGSYVKGKELTNSNYLSIAVNVTKPGNYTISGTTTNGYNFFGTGVFLNTGTQTVQIPGQGNPQNIQVDNVSLEANGTAVSCSPAVSVAVLSPAGTYTMGCGSATVNGVYKVGTALTASNTITLPVNVAAMGSYTISTNTVDGISFSGSGTFTATGNQNVTLQGTGTPASTTVKTMTITSDSQGGVSTTCSVNVIVVVPKKKLLTIGTAPNGCGYNVSGTSPSGMVTKAAANFGTLANSIVKYEGWDQIIDGTDSPSAAQLTSWTTGTNPVDIIVIGYAWGMNAAEAQVLRNYLAKGGVIVAYSESNSGMQNLLRNVFDGSVNTGSVNSAGAIYKLPMTNDEILNGPFGDIRGLQWGEDASATTYATGLPSSEITVYSGDTNISTASPSGTVGRVTAFKHNTLNFIWVGDGGFNSQCGTVTAPNTSDTICPFYADTNYKPIPKPNYGNGAAAYEMNVYNSIFYANALAWAIKKAEFSGINTK</sequence>
<gene>
    <name evidence="2" type="ORF">SAMN05421593_2799</name>
</gene>
<dbReference type="RefSeq" id="WP_089692840.1">
    <property type="nucleotide sequence ID" value="NZ_FNWQ01000003.1"/>
</dbReference>
<dbReference type="EMBL" id="FNWQ01000003">
    <property type="protein sequence ID" value="SEH34892.1"/>
    <property type="molecule type" value="Genomic_DNA"/>
</dbReference>
<accession>A0A1H6HIF8</accession>
<dbReference type="Proteomes" id="UP000198561">
    <property type="component" value="Unassembled WGS sequence"/>
</dbReference>
<feature type="chain" id="PRO_5011714350" evidence="1">
    <location>
        <begin position="30"/>
        <end position="603"/>
    </location>
</feature>
<proteinExistence type="predicted"/>
<name>A0A1H6HIF8_CHRCI</name>
<evidence type="ECO:0000313" key="3">
    <source>
        <dbReference type="Proteomes" id="UP000198561"/>
    </source>
</evidence>
<protein>
    <submittedName>
        <fullName evidence="2">Uncharacterized protein</fullName>
    </submittedName>
</protein>
<evidence type="ECO:0000313" key="2">
    <source>
        <dbReference type="EMBL" id="SEH34892.1"/>
    </source>
</evidence>
<feature type="signal peptide" evidence="1">
    <location>
        <begin position="1"/>
        <end position="29"/>
    </location>
</feature>
<keyword evidence="1" id="KW-0732">Signal</keyword>